<organism evidence="11 12">
    <name type="scientific">Candidatus Daviesbacteria bacterium RIFOXYD1_FULL_41_10</name>
    <dbReference type="NCBI Taxonomy" id="1797801"/>
    <lineage>
        <taxon>Bacteria</taxon>
        <taxon>Candidatus Daviesiibacteriota</taxon>
    </lineage>
</organism>
<proteinExistence type="inferred from homology"/>
<evidence type="ECO:0000256" key="3">
    <source>
        <dbReference type="ARBA" id="ARBA00022801"/>
    </source>
</evidence>
<dbReference type="GO" id="GO:0009002">
    <property type="term" value="F:serine-type D-Ala-D-Ala carboxypeptidase activity"/>
    <property type="evidence" value="ECO:0007669"/>
    <property type="project" value="InterPro"/>
</dbReference>
<evidence type="ECO:0000256" key="5">
    <source>
        <dbReference type="ARBA" id="ARBA00022984"/>
    </source>
</evidence>
<evidence type="ECO:0000256" key="2">
    <source>
        <dbReference type="ARBA" id="ARBA00022729"/>
    </source>
</evidence>
<evidence type="ECO:0000256" key="1">
    <source>
        <dbReference type="ARBA" id="ARBA00007164"/>
    </source>
</evidence>
<feature type="domain" description="Peptidase S11 D-alanyl-D-alanine carboxypeptidase A N-terminal" evidence="10">
    <location>
        <begin position="65"/>
        <end position="287"/>
    </location>
</feature>
<evidence type="ECO:0000313" key="11">
    <source>
        <dbReference type="EMBL" id="OGE70571.1"/>
    </source>
</evidence>
<dbReference type="SUPFAM" id="SSF56601">
    <property type="entry name" value="beta-lactamase/transpeptidase-like"/>
    <property type="match status" value="1"/>
</dbReference>
<feature type="active site" description="Proton acceptor" evidence="7">
    <location>
        <position position="100"/>
    </location>
</feature>
<accession>A0A1F5MYW6</accession>
<dbReference type="Proteomes" id="UP000177135">
    <property type="component" value="Unassembled WGS sequence"/>
</dbReference>
<keyword evidence="2" id="KW-0732">Signal</keyword>
<evidence type="ECO:0000256" key="4">
    <source>
        <dbReference type="ARBA" id="ARBA00022960"/>
    </source>
</evidence>
<keyword evidence="5" id="KW-0573">Peptidoglycan synthesis</keyword>
<protein>
    <recommendedName>
        <fullName evidence="10">Peptidase S11 D-alanyl-D-alanine carboxypeptidase A N-terminal domain-containing protein</fullName>
    </recommendedName>
</protein>
<dbReference type="InterPro" id="IPR018044">
    <property type="entry name" value="Peptidase_S11"/>
</dbReference>
<dbReference type="EMBL" id="MFEC01000041">
    <property type="protein sequence ID" value="OGE70571.1"/>
    <property type="molecule type" value="Genomic_DNA"/>
</dbReference>
<evidence type="ECO:0000259" key="10">
    <source>
        <dbReference type="Pfam" id="PF00768"/>
    </source>
</evidence>
<dbReference type="GO" id="GO:0071555">
    <property type="term" value="P:cell wall organization"/>
    <property type="evidence" value="ECO:0007669"/>
    <property type="project" value="UniProtKB-KW"/>
</dbReference>
<comment type="similarity">
    <text evidence="1 9">Belongs to the peptidase S11 family.</text>
</comment>
<keyword evidence="6" id="KW-0961">Cell wall biogenesis/degradation</keyword>
<feature type="active site" evidence="7">
    <location>
        <position position="152"/>
    </location>
</feature>
<name>A0A1F5MYW6_9BACT</name>
<dbReference type="GO" id="GO:0008360">
    <property type="term" value="P:regulation of cell shape"/>
    <property type="evidence" value="ECO:0007669"/>
    <property type="project" value="UniProtKB-KW"/>
</dbReference>
<dbReference type="GO" id="GO:0006508">
    <property type="term" value="P:proteolysis"/>
    <property type="evidence" value="ECO:0007669"/>
    <property type="project" value="InterPro"/>
</dbReference>
<evidence type="ECO:0000313" key="12">
    <source>
        <dbReference type="Proteomes" id="UP000177135"/>
    </source>
</evidence>
<dbReference type="InterPro" id="IPR012338">
    <property type="entry name" value="Beta-lactam/transpept-like"/>
</dbReference>
<dbReference type="PRINTS" id="PR00725">
    <property type="entry name" value="DADACBPTASE1"/>
</dbReference>
<evidence type="ECO:0000256" key="8">
    <source>
        <dbReference type="PIRSR" id="PIRSR618044-2"/>
    </source>
</evidence>
<evidence type="ECO:0000256" key="6">
    <source>
        <dbReference type="ARBA" id="ARBA00023316"/>
    </source>
</evidence>
<sequence>MKKILLSAIFLLLAINVLLSLPRAVDLIQTKVVSSNVAEGVAFSRGEVAAVEKVVLPPKDKGTLPPPLSAAAAVIKDMGSDNILYSKSADTRLPIASTTKIMTALVAVEYFKPGDILEVPDDLGNINGSSMGLKAGEQMTFRSILFGMLLNSGNDAAYTIAENYPGGKDTFIDKMNQKAASLGLLNSHFDNPAGYDSPDHFSTASDLAKIAAVASDNIQIAKVVATRETEVASVDLKFIHPLKNLNKLLDIPGMLGMKTGTTPLARENLVSLMERDGHIVLMVVLGSEDRFGETKKLIDWTFANFTWPT</sequence>
<dbReference type="AlphaFoldDB" id="A0A1F5MYW6"/>
<keyword evidence="3" id="KW-0378">Hydrolase</keyword>
<feature type="active site" description="Acyl-ester intermediate" evidence="7">
    <location>
        <position position="97"/>
    </location>
</feature>
<comment type="caution">
    <text evidence="11">The sequence shown here is derived from an EMBL/GenBank/DDBJ whole genome shotgun (WGS) entry which is preliminary data.</text>
</comment>
<reference evidence="11 12" key="1">
    <citation type="journal article" date="2016" name="Nat. Commun.">
        <title>Thousands of microbial genomes shed light on interconnected biogeochemical processes in an aquifer system.</title>
        <authorList>
            <person name="Anantharaman K."/>
            <person name="Brown C.T."/>
            <person name="Hug L.A."/>
            <person name="Sharon I."/>
            <person name="Castelle C.J."/>
            <person name="Probst A.J."/>
            <person name="Thomas B.C."/>
            <person name="Singh A."/>
            <person name="Wilkins M.J."/>
            <person name="Karaoz U."/>
            <person name="Brodie E.L."/>
            <person name="Williams K.H."/>
            <person name="Hubbard S.S."/>
            <person name="Banfield J.F."/>
        </authorList>
    </citation>
    <scope>NUCLEOTIDE SEQUENCE [LARGE SCALE GENOMIC DNA]</scope>
</reference>
<evidence type="ECO:0000256" key="9">
    <source>
        <dbReference type="RuleBase" id="RU004016"/>
    </source>
</evidence>
<evidence type="ECO:0000256" key="7">
    <source>
        <dbReference type="PIRSR" id="PIRSR618044-1"/>
    </source>
</evidence>
<dbReference type="InterPro" id="IPR001967">
    <property type="entry name" value="Peptidase_S11_N"/>
</dbReference>
<dbReference type="Gene3D" id="3.40.710.10">
    <property type="entry name" value="DD-peptidase/beta-lactamase superfamily"/>
    <property type="match status" value="1"/>
</dbReference>
<dbReference type="GO" id="GO:0009252">
    <property type="term" value="P:peptidoglycan biosynthetic process"/>
    <property type="evidence" value="ECO:0007669"/>
    <property type="project" value="UniProtKB-KW"/>
</dbReference>
<dbReference type="PANTHER" id="PTHR21581">
    <property type="entry name" value="D-ALANYL-D-ALANINE CARBOXYPEPTIDASE"/>
    <property type="match status" value="1"/>
</dbReference>
<gene>
    <name evidence="11" type="ORF">A2617_03410</name>
</gene>
<feature type="binding site" evidence="8">
    <location>
        <position position="258"/>
    </location>
    <ligand>
        <name>substrate</name>
    </ligand>
</feature>
<keyword evidence="4" id="KW-0133">Cell shape</keyword>
<dbReference type="Pfam" id="PF00768">
    <property type="entry name" value="Peptidase_S11"/>
    <property type="match status" value="1"/>
</dbReference>
<dbReference type="PANTHER" id="PTHR21581:SF33">
    <property type="entry name" value="D-ALANYL-D-ALANINE CARBOXYPEPTIDASE DACB"/>
    <property type="match status" value="1"/>
</dbReference>